<dbReference type="Proteomes" id="UP000248783">
    <property type="component" value="Unassembled WGS sequence"/>
</dbReference>
<dbReference type="RefSeq" id="WP_111249583.1">
    <property type="nucleotide sequence ID" value="NZ_QKWH01000001.1"/>
</dbReference>
<gene>
    <name evidence="1" type="ORF">DNL40_02290</name>
</gene>
<dbReference type="AlphaFoldDB" id="A0A2W5WUR5"/>
<dbReference type="EMBL" id="QKWH01000001">
    <property type="protein sequence ID" value="PZR55219.1"/>
    <property type="molecule type" value="Genomic_DNA"/>
</dbReference>
<name>A0A2W5WUR5_9MICO</name>
<reference evidence="1 2" key="1">
    <citation type="submission" date="2018-06" db="EMBL/GenBank/DDBJ databases">
        <title>Whole genome sequencing of a novel hydrocarbon degrading bacterial strain, PW21 isolated from oil contaminated produced water sample.</title>
        <authorList>
            <person name="Nagkirti P."/>
            <person name="Shaikh A."/>
            <person name="Gowdaman V."/>
            <person name="Engineer A.E."/>
            <person name="Dagar S."/>
            <person name="Dhakephalkar P.K."/>
        </authorList>
    </citation>
    <scope>NUCLEOTIDE SEQUENCE [LARGE SCALE GENOMIC DNA]</scope>
    <source>
        <strain evidence="1 2">PW21</strain>
    </source>
</reference>
<proteinExistence type="predicted"/>
<keyword evidence="2" id="KW-1185">Reference proteome</keyword>
<evidence type="ECO:0000313" key="1">
    <source>
        <dbReference type="EMBL" id="PZR55219.1"/>
    </source>
</evidence>
<evidence type="ECO:0000313" key="2">
    <source>
        <dbReference type="Proteomes" id="UP000248783"/>
    </source>
</evidence>
<protein>
    <submittedName>
        <fullName evidence="1">Uncharacterized protein</fullName>
    </submittedName>
</protein>
<organism evidence="1 2">
    <name type="scientific">Xylanimonas oleitrophica</name>
    <dbReference type="NCBI Taxonomy" id="2607479"/>
    <lineage>
        <taxon>Bacteria</taxon>
        <taxon>Bacillati</taxon>
        <taxon>Actinomycetota</taxon>
        <taxon>Actinomycetes</taxon>
        <taxon>Micrococcales</taxon>
        <taxon>Promicromonosporaceae</taxon>
        <taxon>Xylanimonas</taxon>
    </lineage>
</organism>
<comment type="caution">
    <text evidence="1">The sequence shown here is derived from an EMBL/GenBank/DDBJ whole genome shotgun (WGS) entry which is preliminary data.</text>
</comment>
<sequence length="277" mass="30371">MPQITASLLSGLTPEPVQLIVTGVPQGEEFVVRGRAGDVTWDVPGGRRTAPDGQVVLIDVRAPINLPVVYELTHGQQVVTSDPVQVRWQPDGAYRRALVQSLDGRTVIPVRMWIHNGLPRDPHVGSVAFRVEGRSRPVVVMRPAGDGTTTFRLLLTREAGEALTRVMRAGGGIAVRTDGSVRDLPATDLGVVLGWPSELWDGDGGLSTSRVYTLTVQWIDDPEPDVPVALYTWDDFDHMWSASTWDDFDRFFAGRTWADFDALDYGQYGVIGQVPDA</sequence>
<accession>A0A2W5WUR5</accession>